<dbReference type="AlphaFoldDB" id="A0A9J2PRA1"/>
<evidence type="ECO:0000256" key="1">
    <source>
        <dbReference type="ARBA" id="ARBA00010057"/>
    </source>
</evidence>
<dbReference type="WBParaSite" id="ALUE_0001203601-mRNA-1">
    <property type="protein sequence ID" value="ALUE_0001203601-mRNA-1"/>
    <property type="gene ID" value="ALUE_0001203601"/>
</dbReference>
<dbReference type="CDD" id="cd05468">
    <property type="entry name" value="pVHL"/>
    <property type="match status" value="1"/>
</dbReference>
<accession>A0A9J2PRA1</accession>
<name>A0A9J2PRA1_ASCLU</name>
<evidence type="ECO:0000313" key="4">
    <source>
        <dbReference type="WBParaSite" id="ALUE_0001203601-mRNA-1"/>
    </source>
</evidence>
<organism evidence="3 4">
    <name type="scientific">Ascaris lumbricoides</name>
    <name type="common">Giant roundworm</name>
    <dbReference type="NCBI Taxonomy" id="6252"/>
    <lineage>
        <taxon>Eukaryota</taxon>
        <taxon>Metazoa</taxon>
        <taxon>Ecdysozoa</taxon>
        <taxon>Nematoda</taxon>
        <taxon>Chromadorea</taxon>
        <taxon>Rhabditida</taxon>
        <taxon>Spirurina</taxon>
        <taxon>Ascaridomorpha</taxon>
        <taxon>Ascaridoidea</taxon>
        <taxon>Ascarididae</taxon>
        <taxon>Ascaris</taxon>
    </lineage>
</organism>
<dbReference type="Gene3D" id="2.60.40.780">
    <property type="entry name" value="von Hippel-Lindau disease tumour suppressor, beta domain"/>
    <property type="match status" value="1"/>
</dbReference>
<comment type="similarity">
    <text evidence="1">Belongs to the VHL family.</text>
</comment>
<proteinExistence type="inferred from homology"/>
<evidence type="ECO:0000313" key="3">
    <source>
        <dbReference type="Proteomes" id="UP000036681"/>
    </source>
</evidence>
<reference evidence="4" key="1">
    <citation type="submission" date="2023-03" db="UniProtKB">
        <authorList>
            <consortium name="WormBaseParasite"/>
        </authorList>
    </citation>
    <scope>IDENTIFICATION</scope>
</reference>
<protein>
    <submittedName>
        <fullName evidence="4">von Hippel-Lindau disease tumour suppressor beta domain-containing protein</fullName>
    </submittedName>
</protein>
<dbReference type="SUPFAM" id="SSF49468">
    <property type="entry name" value="VHL"/>
    <property type="match status" value="1"/>
</dbReference>
<keyword evidence="3" id="KW-1185">Reference proteome</keyword>
<sequence length="1134" mass="127359">MSLVNFSRRDLNRFLGIGNWPSARSREIVSLRFYNFAPKRIDILWLNFQGEPVKYTCLKPKHYFDITTFAGHPWIFRAAANGATAFCASKQFGVQDIFVLPTNYKHIDNLNLRICIPIFFERHPWIFRAAANGATAFCASKQFGVQDIFVLPTNYKHIDNLNLRICIPIFFELVSVASLRYIAALFVADCVKAPTRVTELPLPSHLREEVLFYVLRREVYLSFTSADQDAFTRPNNAAPSQKVLTQALAARQFDKLLECVSEVCDESTQVRINSTLLYSLKSEFALLGEKTALGYVKSWISKLRTSRQCASNYCLLITYLVRCVNLLQNSHLREFLKVELPTLYIELLSFRCTGAASLICQCLFEIIAVEAAYNYDADLKRLEDCWNRIQQNTVSRKSPIVSLCSLLLASMMGLDAGKYLEALTDIEDCIEEMSDDLKEPLLCPKTQFFSLLLANIGTVSSMCSSSQNLSLIGALVTFHSQHNSLHTVANSIYESLHLPNVNATSLCRHLFYSILQLFPDLVRENVQGSVMESSNCSQPIANFGIWLSKVGQVLIDEHNDQDVPSTSRRSPEEVWAKVMSKYFEHVSLQRKRYLLVCKNDRLMHTILMLTDERCPLCAMSPIVGGTLLGALLQLITVADESYFAIVLRSIVAIFRWNSAYCRGLLARCGLKACKPFERLAMRGQAYGCMEDTRILLTEYLLSSSTGSIFVEKGAGILRMLPLQDIEWDLCSMLVSSVSTAFSMLRKELLLDEATISSRFLSDRVLPLVEKQLNASGCVGVEGANIEHLELFISTLSVLRELQLVEKKLRVDLHMGAQIECAAKICAVICGRKRKTHLAEHLQSNSDLIAAALDFLLAQGEHADVMKWRCLTAIISNRKDVVEKILADASVQELQCLLHSQIKSSSVRHVLEVCVVVGTLQNDQKRAVLLEVFDDIMRMMVDVVAEDARLVLRLARLLFPQVSGSTNGRRLLSFVLGVISISFPFLVESTVMTDEDAELLVEIVNTLLEGIRWCASSVTDEQCALYAQLCLRTIQAVQRYAATSPSNIALLARNVYGVSSVTHAIAMHKAPFSRIAPFIISDCLRGTKDVDLALRHLLSICDRYGVALLTSNLPPSQKRAFAHLYSHYHKVMRMH</sequence>
<dbReference type="InterPro" id="IPR024053">
    <property type="entry name" value="VHL_beta_dom"/>
</dbReference>
<feature type="domain" description="von Hippel-Lindau disease tumour suppressor beta" evidence="2">
    <location>
        <begin position="22"/>
        <end position="81"/>
    </location>
</feature>
<dbReference type="InterPro" id="IPR037140">
    <property type="entry name" value="VHL_beta_dom_sf"/>
</dbReference>
<dbReference type="InterPro" id="IPR036208">
    <property type="entry name" value="VHL_sf"/>
</dbReference>
<dbReference type="Proteomes" id="UP000036681">
    <property type="component" value="Unplaced"/>
</dbReference>
<dbReference type="Pfam" id="PF01847">
    <property type="entry name" value="VHL"/>
    <property type="match status" value="1"/>
</dbReference>
<evidence type="ECO:0000259" key="2">
    <source>
        <dbReference type="Pfam" id="PF01847"/>
    </source>
</evidence>
<dbReference type="InterPro" id="IPR022772">
    <property type="entry name" value="VHL_tumour_suppress_b/a_dom"/>
</dbReference>